<feature type="region of interest" description="Disordered" evidence="1">
    <location>
        <begin position="1"/>
        <end position="47"/>
    </location>
</feature>
<keyword evidence="2" id="KW-1133">Transmembrane helix</keyword>
<evidence type="ECO:0000256" key="1">
    <source>
        <dbReference type="SAM" id="MobiDB-lite"/>
    </source>
</evidence>
<feature type="transmembrane region" description="Helical" evidence="2">
    <location>
        <begin position="56"/>
        <end position="79"/>
    </location>
</feature>
<comment type="caution">
    <text evidence="3">The sequence shown here is derived from an EMBL/GenBank/DDBJ whole genome shotgun (WGS) entry which is preliminary data.</text>
</comment>
<sequence>APRIHPRPDTNPGRADSLHSPNPSRRGRLTPNEASGHAGAAQNPSSTPGGCGLCGLVWAGVGWCGLVWAGVGWCGLVWADKVAHRKPCR</sequence>
<keyword evidence="2" id="KW-0812">Transmembrane</keyword>
<reference evidence="3 4" key="1">
    <citation type="submission" date="2019-03" db="EMBL/GenBank/DDBJ databases">
        <title>Draft genome sequences of novel Actinobacteria.</title>
        <authorList>
            <person name="Sahin N."/>
            <person name="Ay H."/>
            <person name="Saygin H."/>
        </authorList>
    </citation>
    <scope>NUCLEOTIDE SEQUENCE [LARGE SCALE GENOMIC DNA]</scope>
    <source>
        <strain evidence="3 4">JCM 13523</strain>
    </source>
</reference>
<evidence type="ECO:0000313" key="4">
    <source>
        <dbReference type="Proteomes" id="UP000295124"/>
    </source>
</evidence>
<keyword evidence="4" id="KW-1185">Reference proteome</keyword>
<protein>
    <submittedName>
        <fullName evidence="3">Uncharacterized protein</fullName>
    </submittedName>
</protein>
<dbReference type="AlphaFoldDB" id="A0A4R4YCC1"/>
<gene>
    <name evidence="3" type="ORF">E1263_42315</name>
</gene>
<dbReference type="EMBL" id="SMKX01000295">
    <property type="protein sequence ID" value="TDD42156.1"/>
    <property type="molecule type" value="Genomic_DNA"/>
</dbReference>
<dbReference type="Proteomes" id="UP000295124">
    <property type="component" value="Unassembled WGS sequence"/>
</dbReference>
<organism evidence="3 4">
    <name type="scientific">Kribbella antibiotica</name>
    <dbReference type="NCBI Taxonomy" id="190195"/>
    <lineage>
        <taxon>Bacteria</taxon>
        <taxon>Bacillati</taxon>
        <taxon>Actinomycetota</taxon>
        <taxon>Actinomycetes</taxon>
        <taxon>Propionibacteriales</taxon>
        <taxon>Kribbellaceae</taxon>
        <taxon>Kribbella</taxon>
    </lineage>
</organism>
<evidence type="ECO:0000313" key="3">
    <source>
        <dbReference type="EMBL" id="TDD42156.1"/>
    </source>
</evidence>
<name>A0A4R4YCC1_9ACTN</name>
<feature type="non-terminal residue" evidence="3">
    <location>
        <position position="1"/>
    </location>
</feature>
<accession>A0A4R4YCC1</accession>
<evidence type="ECO:0000256" key="2">
    <source>
        <dbReference type="SAM" id="Phobius"/>
    </source>
</evidence>
<proteinExistence type="predicted"/>
<keyword evidence="2" id="KW-0472">Membrane</keyword>